<protein>
    <submittedName>
        <fullName evidence="9">Radical SAM superfamily</fullName>
    </submittedName>
</protein>
<dbReference type="HOGENOM" id="CLU_009273_1_1_2"/>
<dbReference type="Pfam" id="PF04055">
    <property type="entry name" value="Radical_SAM"/>
    <property type="match status" value="1"/>
</dbReference>
<dbReference type="SFLD" id="SFLDG01387">
    <property type="entry name" value="BtrN-like_SPASM_domain_contain"/>
    <property type="match status" value="1"/>
</dbReference>
<evidence type="ECO:0000256" key="4">
    <source>
        <dbReference type="ARBA" id="ARBA00022723"/>
    </source>
</evidence>
<proteinExistence type="predicted"/>
<evidence type="ECO:0000256" key="1">
    <source>
        <dbReference type="ARBA" id="ARBA00001966"/>
    </source>
</evidence>
<dbReference type="InterPro" id="IPR007197">
    <property type="entry name" value="rSAM"/>
</dbReference>
<dbReference type="GeneID" id="24795851"/>
<accession>A0A075WIR0</accession>
<evidence type="ECO:0000256" key="2">
    <source>
        <dbReference type="ARBA" id="ARBA00022485"/>
    </source>
</evidence>
<keyword evidence="4" id="KW-0479">Metal-binding</keyword>
<dbReference type="KEGG" id="afg:AFULGI_00023720"/>
<dbReference type="Proteomes" id="UP000028501">
    <property type="component" value="Chromosome"/>
</dbReference>
<evidence type="ECO:0000256" key="5">
    <source>
        <dbReference type="ARBA" id="ARBA00023004"/>
    </source>
</evidence>
<dbReference type="EMBL" id="CP006577">
    <property type="protein sequence ID" value="AIG99089.1"/>
    <property type="molecule type" value="Genomic_DNA"/>
</dbReference>
<dbReference type="SFLD" id="SFLDS00029">
    <property type="entry name" value="Radical_SAM"/>
    <property type="match status" value="1"/>
</dbReference>
<dbReference type="InterPro" id="IPR013785">
    <property type="entry name" value="Aldolase_TIM"/>
</dbReference>
<organism evidence="9 10">
    <name type="scientific">Archaeoglobus fulgidus DSM 8774</name>
    <dbReference type="NCBI Taxonomy" id="1344584"/>
    <lineage>
        <taxon>Archaea</taxon>
        <taxon>Methanobacteriati</taxon>
        <taxon>Methanobacteriota</taxon>
        <taxon>Archaeoglobi</taxon>
        <taxon>Archaeoglobales</taxon>
        <taxon>Archaeoglobaceae</taxon>
        <taxon>Archaeoglobus</taxon>
    </lineage>
</organism>
<dbReference type="SFLD" id="SFLDG01067">
    <property type="entry name" value="SPASM/twitch_domain_containing"/>
    <property type="match status" value="1"/>
</dbReference>
<dbReference type="Pfam" id="PF13186">
    <property type="entry name" value="SPASM"/>
    <property type="match status" value="1"/>
</dbReference>
<reference evidence="9 10" key="1">
    <citation type="submission" date="2013-07" db="EMBL/GenBank/DDBJ databases">
        <title>Genome of Archaeoglobus fulgidus.</title>
        <authorList>
            <person name="Fiebig A."/>
            <person name="Birkeland N.-K."/>
        </authorList>
    </citation>
    <scope>NUCLEOTIDE SEQUENCE [LARGE SCALE GENOMIC DNA]</scope>
    <source>
        <strain evidence="9 10">DSM 8774</strain>
    </source>
</reference>
<gene>
    <name evidence="9" type="ORF">AFULGI_00023720</name>
</gene>
<evidence type="ECO:0000313" key="10">
    <source>
        <dbReference type="Proteomes" id="UP000028501"/>
    </source>
</evidence>
<keyword evidence="2" id="KW-0004">4Fe-4S</keyword>
<feature type="domain" description="Radical SAM core" evidence="7">
    <location>
        <begin position="8"/>
        <end position="127"/>
    </location>
</feature>
<evidence type="ECO:0000259" key="7">
    <source>
        <dbReference type="Pfam" id="PF04055"/>
    </source>
</evidence>
<dbReference type="SUPFAM" id="SSF102114">
    <property type="entry name" value="Radical SAM enzymes"/>
    <property type="match status" value="1"/>
</dbReference>
<sequence length="379" mass="42527">MKLKKLQIEPTTFCTLDCEYCHRKSIPPQDLPLEVLDRVNGVAKEYVIYGYGEPLLYPDFFKRIEGFDGKVVISTNGMLDSDILDLADKVGVSIDVNDKFRKGLEVEKALEVLRKLGERGIAEVVVTKDNLELLPAFFERIAEHGSGMLATNVVASNPAIYEQGVYFECSRITVEKVLGLDESILVEAIKDCSRGGGEALRRYKHLLKEVYSKGYSINLLAIFGRKGRVETAFKAEGVFEMLRDLAGDYGVELIEPSFFGDSKARECPYRDSAFLRVDGKISSCMSFAYTHTEYVDGHYKKVEKFCPGNVLKEDIDDVIGKMAEFERVRADMENFPWCADCPYVEGCWYAETNVDCYANLPSCSECLYSSGIAKCLLGD</sequence>
<evidence type="ECO:0000259" key="8">
    <source>
        <dbReference type="Pfam" id="PF13186"/>
    </source>
</evidence>
<evidence type="ECO:0000256" key="6">
    <source>
        <dbReference type="ARBA" id="ARBA00023014"/>
    </source>
</evidence>
<keyword evidence="6" id="KW-0411">Iron-sulfur</keyword>
<comment type="cofactor">
    <cofactor evidence="1">
        <name>[4Fe-4S] cluster</name>
        <dbReference type="ChEBI" id="CHEBI:49883"/>
    </cofactor>
</comment>
<dbReference type="CDD" id="cd21121">
    <property type="entry name" value="SPASM_Cmo-like"/>
    <property type="match status" value="1"/>
</dbReference>
<name>A0A075WIR0_ARCFL</name>
<evidence type="ECO:0000313" key="9">
    <source>
        <dbReference type="EMBL" id="AIG99089.1"/>
    </source>
</evidence>
<dbReference type="RefSeq" id="WP_010879595.1">
    <property type="nucleotide sequence ID" value="NZ_CP006577.1"/>
</dbReference>
<feature type="domain" description="4Fe4S-binding SPASM" evidence="8">
    <location>
        <begin position="270"/>
        <end position="342"/>
    </location>
</feature>
<evidence type="ECO:0000256" key="3">
    <source>
        <dbReference type="ARBA" id="ARBA00022691"/>
    </source>
</evidence>
<dbReference type="Gene3D" id="3.20.20.70">
    <property type="entry name" value="Aldolase class I"/>
    <property type="match status" value="1"/>
</dbReference>
<dbReference type="AlphaFoldDB" id="A0A075WIR0"/>
<dbReference type="InterPro" id="IPR058240">
    <property type="entry name" value="rSAM_sf"/>
</dbReference>
<dbReference type="InterPro" id="IPR050377">
    <property type="entry name" value="Radical_SAM_PqqE_MftC-like"/>
</dbReference>
<keyword evidence="3" id="KW-0949">S-adenosyl-L-methionine</keyword>
<dbReference type="InterPro" id="IPR034391">
    <property type="entry name" value="AdoMet-like_SPASM_containing"/>
</dbReference>
<keyword evidence="5" id="KW-0408">Iron</keyword>
<dbReference type="PANTHER" id="PTHR11228">
    <property type="entry name" value="RADICAL SAM DOMAIN PROTEIN"/>
    <property type="match status" value="1"/>
</dbReference>
<dbReference type="GO" id="GO:0003824">
    <property type="term" value="F:catalytic activity"/>
    <property type="evidence" value="ECO:0007669"/>
    <property type="project" value="InterPro"/>
</dbReference>
<dbReference type="InterPro" id="IPR023885">
    <property type="entry name" value="4Fe4S-binding_SPASM_dom"/>
</dbReference>
<dbReference type="CDD" id="cd01335">
    <property type="entry name" value="Radical_SAM"/>
    <property type="match status" value="1"/>
</dbReference>
<dbReference type="GO" id="GO:0051536">
    <property type="term" value="F:iron-sulfur cluster binding"/>
    <property type="evidence" value="ECO:0007669"/>
    <property type="project" value="UniProtKB-KW"/>
</dbReference>
<dbReference type="GO" id="GO:0046872">
    <property type="term" value="F:metal ion binding"/>
    <property type="evidence" value="ECO:0007669"/>
    <property type="project" value="UniProtKB-KW"/>
</dbReference>
<dbReference type="PANTHER" id="PTHR11228:SF7">
    <property type="entry name" value="PQQA PEPTIDE CYCLASE"/>
    <property type="match status" value="1"/>
</dbReference>